<name>A0ACC2K1P7_9PEZI</name>
<keyword evidence="2" id="KW-1185">Reference proteome</keyword>
<evidence type="ECO:0000313" key="1">
    <source>
        <dbReference type="EMBL" id="KAJ8133615.1"/>
    </source>
</evidence>
<accession>A0ACC2K1P7</accession>
<dbReference type="EMBL" id="JAPUUL010000001">
    <property type="protein sequence ID" value="KAJ8133615.1"/>
    <property type="molecule type" value="Genomic_DNA"/>
</dbReference>
<protein>
    <submittedName>
        <fullName evidence="1">Uncharacterized protein</fullName>
    </submittedName>
</protein>
<reference evidence="1" key="1">
    <citation type="submission" date="2022-12" db="EMBL/GenBank/DDBJ databases">
        <title>Genome Sequence of Lasiodiplodia mahajangana.</title>
        <authorList>
            <person name="Buettner E."/>
        </authorList>
    </citation>
    <scope>NUCLEOTIDE SEQUENCE</scope>
    <source>
        <strain evidence="1">VT137</strain>
    </source>
</reference>
<dbReference type="Proteomes" id="UP001153332">
    <property type="component" value="Unassembled WGS sequence"/>
</dbReference>
<proteinExistence type="predicted"/>
<sequence>MIKREDLSDRRDNSLQGPRPLVNGLPTIPFYSQPGPPASRWGSSLLGVSSNIPVSDGLPKNTKAERSERGLADYESARPLHTQPSLYEGDPFMSPSPTIQADTPSSSRIKGKPDLHHDRPSPGSTSRGSTSRNKEGGPLPSEGPGPPLADPE</sequence>
<evidence type="ECO:0000313" key="2">
    <source>
        <dbReference type="Proteomes" id="UP001153332"/>
    </source>
</evidence>
<gene>
    <name evidence="1" type="ORF">O1611_g5</name>
</gene>
<organism evidence="1 2">
    <name type="scientific">Lasiodiplodia mahajangana</name>
    <dbReference type="NCBI Taxonomy" id="1108764"/>
    <lineage>
        <taxon>Eukaryota</taxon>
        <taxon>Fungi</taxon>
        <taxon>Dikarya</taxon>
        <taxon>Ascomycota</taxon>
        <taxon>Pezizomycotina</taxon>
        <taxon>Dothideomycetes</taxon>
        <taxon>Dothideomycetes incertae sedis</taxon>
        <taxon>Botryosphaeriales</taxon>
        <taxon>Botryosphaeriaceae</taxon>
        <taxon>Lasiodiplodia</taxon>
    </lineage>
</organism>
<comment type="caution">
    <text evidence="1">The sequence shown here is derived from an EMBL/GenBank/DDBJ whole genome shotgun (WGS) entry which is preliminary data.</text>
</comment>